<evidence type="ECO:0000313" key="2">
    <source>
        <dbReference type="Proteomes" id="UP000011083"/>
    </source>
</evidence>
<reference evidence="1 2" key="1">
    <citation type="journal article" date="2013" name="Genome Biol.">
        <title>Genome of Acanthamoeba castellanii highlights extensive lateral gene transfer and early evolution of tyrosine kinase signaling.</title>
        <authorList>
            <person name="Clarke M."/>
            <person name="Lohan A.J."/>
            <person name="Liu B."/>
            <person name="Lagkouvardos I."/>
            <person name="Roy S."/>
            <person name="Zafar N."/>
            <person name="Bertelli C."/>
            <person name="Schilde C."/>
            <person name="Kianianmomeni A."/>
            <person name="Burglin T.R."/>
            <person name="Frech C."/>
            <person name="Turcotte B."/>
            <person name="Kopec K.O."/>
            <person name="Synnott J.M."/>
            <person name="Choo C."/>
            <person name="Paponov I."/>
            <person name="Finkler A."/>
            <person name="Soon Heng Tan C."/>
            <person name="Hutchins A.P."/>
            <person name="Weinmeier T."/>
            <person name="Rattei T."/>
            <person name="Chu J.S."/>
            <person name="Gimenez G."/>
            <person name="Irimia M."/>
            <person name="Rigden D.J."/>
            <person name="Fitzpatrick D.A."/>
            <person name="Lorenzo-Morales J."/>
            <person name="Bateman A."/>
            <person name="Chiu C.H."/>
            <person name="Tang P."/>
            <person name="Hegemann P."/>
            <person name="Fromm H."/>
            <person name="Raoult D."/>
            <person name="Greub G."/>
            <person name="Miranda-Saavedra D."/>
            <person name="Chen N."/>
            <person name="Nash P."/>
            <person name="Ginger M.L."/>
            <person name="Horn M."/>
            <person name="Schaap P."/>
            <person name="Caler L."/>
            <person name="Loftus B."/>
        </authorList>
    </citation>
    <scope>NUCLEOTIDE SEQUENCE [LARGE SCALE GENOMIC DNA]</scope>
    <source>
        <strain evidence="1 2">Neff</strain>
    </source>
</reference>
<proteinExistence type="predicted"/>
<dbReference type="AlphaFoldDB" id="L8GCJ6"/>
<evidence type="ECO:0000313" key="1">
    <source>
        <dbReference type="EMBL" id="ELR10797.1"/>
    </source>
</evidence>
<dbReference type="KEGG" id="acan:ACA1_108550"/>
<dbReference type="VEuPathDB" id="AmoebaDB:ACA1_108550"/>
<organism evidence="1 2">
    <name type="scientific">Acanthamoeba castellanii (strain ATCC 30010 / Neff)</name>
    <dbReference type="NCBI Taxonomy" id="1257118"/>
    <lineage>
        <taxon>Eukaryota</taxon>
        <taxon>Amoebozoa</taxon>
        <taxon>Discosea</taxon>
        <taxon>Longamoebia</taxon>
        <taxon>Centramoebida</taxon>
        <taxon>Acanthamoebidae</taxon>
        <taxon>Acanthamoeba</taxon>
    </lineage>
</organism>
<dbReference type="RefSeq" id="XP_004332810.1">
    <property type="nucleotide sequence ID" value="XM_004332762.1"/>
</dbReference>
<keyword evidence="2" id="KW-1185">Reference proteome</keyword>
<dbReference type="Proteomes" id="UP000011083">
    <property type="component" value="Unassembled WGS sequence"/>
</dbReference>
<gene>
    <name evidence="1" type="ORF">ACA1_108550</name>
</gene>
<dbReference type="EMBL" id="KB008174">
    <property type="protein sequence ID" value="ELR10797.1"/>
    <property type="molecule type" value="Genomic_DNA"/>
</dbReference>
<dbReference type="GeneID" id="14911202"/>
<name>L8GCJ6_ACACF</name>
<accession>L8GCJ6</accession>
<protein>
    <submittedName>
        <fullName evidence="1">Uncharacterized protein</fullName>
    </submittedName>
</protein>
<sequence>MKKNAFGLDKLWKGQEETHQLLINLLITKVNLQHSMEQDDVTNLVQVKVAHIYFNITKVKQGNGNKLQLEFIKQVKEKEKVKLSASMKNWISKSFIPALKPVKKPAEFKAKVTVDKQFRDTLIQMAFRMANEWVFEDPLHPPTEPSHSK</sequence>